<organism evidence="5">
    <name type="scientific">Chlamydia pneumoniae</name>
    <name type="common">Chlamydophila pneumoniae</name>
    <dbReference type="NCBI Taxonomy" id="83558"/>
    <lineage>
        <taxon>Bacteria</taxon>
        <taxon>Pseudomonadati</taxon>
        <taxon>Chlamydiota</taxon>
        <taxon>Chlamydiia</taxon>
        <taxon>Chlamydiales</taxon>
        <taxon>Chlamydiaceae</taxon>
        <taxon>Chlamydia/Chlamydophila group</taxon>
        <taxon>Chlamydia</taxon>
    </lineage>
</organism>
<dbReference type="EMBL" id="LN847240">
    <property type="protein sequence ID" value="CRI50397.1"/>
    <property type="molecule type" value="Genomic_DNA"/>
</dbReference>
<evidence type="ECO:0000313" key="2">
    <source>
        <dbReference type="EMBL" id="CRI40247.1"/>
    </source>
</evidence>
<reference evidence="5" key="1">
    <citation type="submission" date="2015-05" db="EMBL/GenBank/DDBJ databases">
        <authorList>
            <person name="Rattei Thomas"/>
        </authorList>
    </citation>
    <scope>NUCLEOTIDE SEQUENCE</scope>
    <source>
        <strain evidence="1">CV15</strain>
        <strain evidence="2">CWL029c</strain>
        <strain evidence="3">GiD</strain>
        <strain evidence="4">MUL2216</strain>
        <strain evidence="5">Panola</strain>
        <strain evidence="7">PB1</strain>
        <strain evidence="6">U1271</strain>
        <strain evidence="8">UZG1</strain>
        <strain evidence="9">Wien2</strain>
        <strain evidence="10">YK41</strain>
    </source>
</reference>
<gene>
    <name evidence="1" type="ORF">BN1224_CV15_B_03040</name>
    <name evidence="3" type="ORF">BN1224_GiD_A_03800</name>
    <name evidence="4" type="ORF">BN1224_MUL2216_E_01040</name>
    <name evidence="5" type="ORF">BN1224_Panola_F_00360</name>
    <name evidence="7" type="ORF">BN1224_PB1_B_03660</name>
    <name evidence="6" type="ORF">BN1224_U1271_C_02070</name>
    <name evidence="8" type="ORF">BN1224_UZG1_A_03790</name>
    <name evidence="9" type="ORF">BN1224_Wien2_G_00030</name>
    <name evidence="10" type="ORF">BN1224_YK41_BN_00040</name>
    <name evidence="2" type="ORF">CWL029c_C_02070</name>
</gene>
<dbReference type="EMBL" id="LN847232">
    <property type="protein sequence ID" value="CRI46973.1"/>
    <property type="molecule type" value="Genomic_DNA"/>
</dbReference>
<dbReference type="EMBL" id="LN847245">
    <property type="protein sequence ID" value="CRI51524.1"/>
    <property type="molecule type" value="Genomic_DNA"/>
</dbReference>
<evidence type="ECO:0000313" key="7">
    <source>
        <dbReference type="EMBL" id="CRI50397.1"/>
    </source>
</evidence>
<evidence type="ECO:0000313" key="5">
    <source>
        <dbReference type="EMBL" id="CRI46973.1"/>
    </source>
</evidence>
<dbReference type="EMBL" id="LN846998">
    <property type="protein sequence ID" value="CRI37981.1"/>
    <property type="molecule type" value="Genomic_DNA"/>
</dbReference>
<sequence length="44" mass="5411">MVLVIKYLFKGKDYILICCFLQKIFFFDNKDFYKFFLISLILMS</sequence>
<evidence type="ECO:0000313" key="6">
    <source>
        <dbReference type="EMBL" id="CRI49267.1"/>
    </source>
</evidence>
<evidence type="ECO:0000313" key="8">
    <source>
        <dbReference type="EMBL" id="CRI51524.1"/>
    </source>
</evidence>
<dbReference type="PATRIC" id="fig|83558.13.peg.391"/>
<dbReference type="EMBL" id="LN849039">
    <property type="protein sequence ID" value="CRI73016.1"/>
    <property type="molecule type" value="Genomic_DNA"/>
</dbReference>
<protein>
    <submittedName>
        <fullName evidence="5">Uncharacterized protein</fullName>
    </submittedName>
</protein>
<evidence type="ECO:0000313" key="9">
    <source>
        <dbReference type="EMBL" id="CRI52778.1"/>
    </source>
</evidence>
<dbReference type="EMBL" id="LN847244">
    <property type="protein sequence ID" value="CRI49267.1"/>
    <property type="molecule type" value="Genomic_DNA"/>
</dbReference>
<dbReference type="EMBL" id="LN847008">
    <property type="protein sequence ID" value="CRI41379.1"/>
    <property type="molecule type" value="Genomic_DNA"/>
</dbReference>
<dbReference type="AlphaFoldDB" id="A0A0F7XBM0"/>
<evidence type="ECO:0000313" key="1">
    <source>
        <dbReference type="EMBL" id="CRI37981.1"/>
    </source>
</evidence>
<dbReference type="EMBL" id="LN847226">
    <property type="protein sequence ID" value="CRI45843.1"/>
    <property type="molecule type" value="Genomic_DNA"/>
</dbReference>
<evidence type="ECO:0000313" key="10">
    <source>
        <dbReference type="EMBL" id="CRI73016.1"/>
    </source>
</evidence>
<dbReference type="EMBL" id="LN847003">
    <property type="protein sequence ID" value="CRI40247.1"/>
    <property type="molecule type" value="Genomic_DNA"/>
</dbReference>
<dbReference type="EMBL" id="LN847254">
    <property type="protein sequence ID" value="CRI52778.1"/>
    <property type="molecule type" value="Genomic_DNA"/>
</dbReference>
<proteinExistence type="predicted"/>
<accession>A0A0F7XBM0</accession>
<evidence type="ECO:0000313" key="3">
    <source>
        <dbReference type="EMBL" id="CRI41379.1"/>
    </source>
</evidence>
<evidence type="ECO:0000313" key="4">
    <source>
        <dbReference type="EMBL" id="CRI45843.1"/>
    </source>
</evidence>
<name>A0A0F7XBM0_CHLPN</name>